<evidence type="ECO:0000256" key="2">
    <source>
        <dbReference type="ARBA" id="ARBA00022729"/>
    </source>
</evidence>
<comment type="similarity">
    <text evidence="1">Belongs to the AB hydrolase superfamily. Lipase family.</text>
</comment>
<dbReference type="InterPro" id="IPR006693">
    <property type="entry name" value="AB_hydrolase_lipase"/>
</dbReference>
<keyword evidence="3" id="KW-0378">Hydrolase</keyword>
<keyword evidence="7" id="KW-0472">Membrane</keyword>
<dbReference type="Pfam" id="PF04083">
    <property type="entry name" value="Abhydro_lipase"/>
    <property type="match status" value="1"/>
</dbReference>
<dbReference type="GO" id="GO:0016042">
    <property type="term" value="P:lipid catabolic process"/>
    <property type="evidence" value="ECO:0007669"/>
    <property type="project" value="UniProtKB-KW"/>
</dbReference>
<evidence type="ECO:0000313" key="10">
    <source>
        <dbReference type="EMBL" id="CAG7722282.1"/>
    </source>
</evidence>
<dbReference type="EMBL" id="CAJVCH010087980">
    <property type="protein sequence ID" value="CAG7722282.1"/>
    <property type="molecule type" value="Genomic_DNA"/>
</dbReference>
<keyword evidence="2" id="KW-0732">Signal</keyword>
<keyword evidence="4" id="KW-0442">Lipid degradation</keyword>
<dbReference type="Proteomes" id="UP000708208">
    <property type="component" value="Unassembled WGS sequence"/>
</dbReference>
<dbReference type="InterPro" id="IPR025483">
    <property type="entry name" value="Lipase_euk"/>
</dbReference>
<proteinExistence type="inferred from homology"/>
<name>A0A8J2NQS6_9HEXA</name>
<dbReference type="InterPro" id="IPR022742">
    <property type="entry name" value="Hydrolase_4"/>
</dbReference>
<organism evidence="10 11">
    <name type="scientific">Allacma fusca</name>
    <dbReference type="NCBI Taxonomy" id="39272"/>
    <lineage>
        <taxon>Eukaryota</taxon>
        <taxon>Metazoa</taxon>
        <taxon>Ecdysozoa</taxon>
        <taxon>Arthropoda</taxon>
        <taxon>Hexapoda</taxon>
        <taxon>Collembola</taxon>
        <taxon>Symphypleona</taxon>
        <taxon>Sminthuridae</taxon>
        <taxon>Allacma</taxon>
    </lineage>
</organism>
<evidence type="ECO:0000256" key="3">
    <source>
        <dbReference type="ARBA" id="ARBA00022801"/>
    </source>
</evidence>
<dbReference type="PANTHER" id="PTHR11005">
    <property type="entry name" value="LYSOSOMAL ACID LIPASE-RELATED"/>
    <property type="match status" value="1"/>
</dbReference>
<dbReference type="AlphaFoldDB" id="A0A8J2NQS6"/>
<evidence type="ECO:0000256" key="1">
    <source>
        <dbReference type="ARBA" id="ARBA00010701"/>
    </source>
</evidence>
<feature type="transmembrane region" description="Helical" evidence="7">
    <location>
        <begin position="27"/>
        <end position="47"/>
    </location>
</feature>
<evidence type="ECO:0000313" key="11">
    <source>
        <dbReference type="Proteomes" id="UP000708208"/>
    </source>
</evidence>
<accession>A0A8J2NQS6</accession>
<dbReference type="Pfam" id="PF12146">
    <property type="entry name" value="Hydrolase_4"/>
    <property type="match status" value="1"/>
</dbReference>
<evidence type="ECO:0000256" key="4">
    <source>
        <dbReference type="ARBA" id="ARBA00022963"/>
    </source>
</evidence>
<keyword evidence="5" id="KW-0443">Lipid metabolism</keyword>
<evidence type="ECO:0000256" key="6">
    <source>
        <dbReference type="ARBA" id="ARBA00023180"/>
    </source>
</evidence>
<feature type="domain" description="Serine aminopeptidase S33" evidence="9">
    <location>
        <begin position="147"/>
        <end position="289"/>
    </location>
</feature>
<dbReference type="FunFam" id="3.40.50.1820:FF:000021">
    <property type="entry name" value="Lipase"/>
    <property type="match status" value="1"/>
</dbReference>
<keyword evidence="7" id="KW-0812">Transmembrane</keyword>
<keyword evidence="7" id="KW-1133">Transmembrane helix</keyword>
<gene>
    <name evidence="10" type="ORF">AFUS01_LOCUS11432</name>
</gene>
<feature type="domain" description="Partial AB-hydrolase lipase" evidence="8">
    <location>
        <begin position="89"/>
        <end position="146"/>
    </location>
</feature>
<dbReference type="PIRSF" id="PIRSF000862">
    <property type="entry name" value="Steryl_ester_lip"/>
    <property type="match status" value="1"/>
</dbReference>
<dbReference type="OrthoDB" id="9974421at2759"/>
<evidence type="ECO:0000259" key="8">
    <source>
        <dbReference type="Pfam" id="PF04083"/>
    </source>
</evidence>
<comment type="caution">
    <text evidence="10">The sequence shown here is derived from an EMBL/GenBank/DDBJ whole genome shotgun (WGS) entry which is preliminary data.</text>
</comment>
<protein>
    <recommendedName>
        <fullName evidence="12">Lipase 3-like</fullName>
    </recommendedName>
</protein>
<evidence type="ECO:0000256" key="5">
    <source>
        <dbReference type="ARBA" id="ARBA00023098"/>
    </source>
</evidence>
<sequence>MKIITRENFSDICRPVFSTTVYTTMTWLLKAWAVIFLLEWTLVSGLVRNSGQYLQNTLVLDPDTLITDEVGEKEFRHEVNPDVNLTALELIEKYGYPAESHTVTTKDGYILTLHRIPHGKNASSGPRPVAFVQHGFFSSSVDWLFNRVDKAIPYMLADRGYDVWLGNARGNTYSRRHVKLSPEKSKFWQFSYDEMGLYDLPAVIDYVLNTTKQPDMYYIGHSMGAGMFFVCMSSYPEYNHKIRFMAAMGPAVYLNNMRGPARYLAPLASLEKVILDLLGHGEILPEYIVKYINTYAPEFCTPEMKLQELCENFVFLLAGFDPAQTNTTELPVILAHTPTTSSTKTLIHFLQAISSGKFRKYDFGSFRNKFIYGQWTPPKYDLSKVKVPVALYHAPNDMLVDTKDVARLAKDLPNLVGSYEVNLTQFNHIDFIYAIDVDVLVNKPLLELMTKY</sequence>
<reference evidence="10" key="1">
    <citation type="submission" date="2021-06" db="EMBL/GenBank/DDBJ databases">
        <authorList>
            <person name="Hodson N. C."/>
            <person name="Mongue J. A."/>
            <person name="Jaron S. K."/>
        </authorList>
    </citation>
    <scope>NUCLEOTIDE SEQUENCE</scope>
</reference>
<evidence type="ECO:0000256" key="7">
    <source>
        <dbReference type="SAM" id="Phobius"/>
    </source>
</evidence>
<dbReference type="GO" id="GO:0016787">
    <property type="term" value="F:hydrolase activity"/>
    <property type="evidence" value="ECO:0007669"/>
    <property type="project" value="UniProtKB-KW"/>
</dbReference>
<evidence type="ECO:0000259" key="9">
    <source>
        <dbReference type="Pfam" id="PF12146"/>
    </source>
</evidence>
<keyword evidence="6" id="KW-0325">Glycoprotein</keyword>
<evidence type="ECO:0008006" key="12">
    <source>
        <dbReference type="Google" id="ProtNLM"/>
    </source>
</evidence>
<keyword evidence="11" id="KW-1185">Reference proteome</keyword>